<organism evidence="1 2">
    <name type="scientific">Camellia lanceoleosa</name>
    <dbReference type="NCBI Taxonomy" id="1840588"/>
    <lineage>
        <taxon>Eukaryota</taxon>
        <taxon>Viridiplantae</taxon>
        <taxon>Streptophyta</taxon>
        <taxon>Embryophyta</taxon>
        <taxon>Tracheophyta</taxon>
        <taxon>Spermatophyta</taxon>
        <taxon>Magnoliopsida</taxon>
        <taxon>eudicotyledons</taxon>
        <taxon>Gunneridae</taxon>
        <taxon>Pentapetalae</taxon>
        <taxon>asterids</taxon>
        <taxon>Ericales</taxon>
        <taxon>Theaceae</taxon>
        <taxon>Camellia</taxon>
    </lineage>
</organism>
<accession>A0ACC0GFZ8</accession>
<comment type="caution">
    <text evidence="1">The sequence shown here is derived from an EMBL/GenBank/DDBJ whole genome shotgun (WGS) entry which is preliminary data.</text>
</comment>
<evidence type="ECO:0000313" key="1">
    <source>
        <dbReference type="EMBL" id="KAI7999443.1"/>
    </source>
</evidence>
<sequence length="241" mass="27046">MGNKQSTISRQVQPSRPYSFQYSRLSSSSPHSDNNNNQQQPLLHNHTSHDEECMEQLRSDIEANGRKNESLEKRNTALERQVCELRDTINKQQSRVPPIVETNVAALNNQIHELKSAVSRLESSSHQLTSVAISTGMGSDVVLKKEIDRLEHRVTQLELDSLMGVRKQEIEKIVEKNAELENRLAQLTTTVDQLKSLSSHETGLTTPTEADHGIQGHERNDLVSCLIVLIFLVSVLIGVNI</sequence>
<keyword evidence="2" id="KW-1185">Reference proteome</keyword>
<dbReference type="EMBL" id="CM045765">
    <property type="protein sequence ID" value="KAI7999443.1"/>
    <property type="molecule type" value="Genomic_DNA"/>
</dbReference>
<dbReference type="Proteomes" id="UP001060215">
    <property type="component" value="Chromosome 8"/>
</dbReference>
<name>A0ACC0GFZ8_9ERIC</name>
<proteinExistence type="predicted"/>
<protein>
    <submittedName>
        <fullName evidence="1">Uncharacterized protein</fullName>
    </submittedName>
</protein>
<evidence type="ECO:0000313" key="2">
    <source>
        <dbReference type="Proteomes" id="UP001060215"/>
    </source>
</evidence>
<gene>
    <name evidence="1" type="ORF">LOK49_LG09G01363</name>
</gene>
<reference evidence="1 2" key="1">
    <citation type="journal article" date="2022" name="Plant J.">
        <title>Chromosome-level genome of Camellia lanceoleosa provides a valuable resource for understanding genome evolution and self-incompatibility.</title>
        <authorList>
            <person name="Gong W."/>
            <person name="Xiao S."/>
            <person name="Wang L."/>
            <person name="Liao Z."/>
            <person name="Chang Y."/>
            <person name="Mo W."/>
            <person name="Hu G."/>
            <person name="Li W."/>
            <person name="Zhao G."/>
            <person name="Zhu H."/>
            <person name="Hu X."/>
            <person name="Ji K."/>
            <person name="Xiang X."/>
            <person name="Song Q."/>
            <person name="Yuan D."/>
            <person name="Jin S."/>
            <person name="Zhang L."/>
        </authorList>
    </citation>
    <scope>NUCLEOTIDE SEQUENCE [LARGE SCALE GENOMIC DNA]</scope>
    <source>
        <strain evidence="1">SQ_2022a</strain>
    </source>
</reference>